<dbReference type="RefSeq" id="WP_167941662.1">
    <property type="nucleotide sequence ID" value="NZ_JAATJA010000002.1"/>
</dbReference>
<accession>A0A846QQI5</accession>
<evidence type="ECO:0000256" key="1">
    <source>
        <dbReference type="SAM" id="Coils"/>
    </source>
</evidence>
<sequence length="144" mass="16081">MTVLYLSVLILLFLCAGPAYYSRMIRGYTDAIRTLEYGLQQLDDELEALKAERDVLMEREEELNSERIALVQAAHGLASFTESGGASSAVEYLMQSGKLRPEDLQKAKDFKAGSQSPYELEDVLVMLDLVSSYDMENAKRKASS</sequence>
<evidence type="ECO:0000313" key="3">
    <source>
        <dbReference type="Proteomes" id="UP000580856"/>
    </source>
</evidence>
<keyword evidence="3" id="KW-1185">Reference proteome</keyword>
<protein>
    <submittedName>
        <fullName evidence="2">Uncharacterized protein</fullName>
    </submittedName>
</protein>
<evidence type="ECO:0000313" key="2">
    <source>
        <dbReference type="EMBL" id="NJB68613.1"/>
    </source>
</evidence>
<organism evidence="2 3">
    <name type="scientific">Desulfobaculum xiamenense</name>
    <dbReference type="NCBI Taxonomy" id="995050"/>
    <lineage>
        <taxon>Bacteria</taxon>
        <taxon>Pseudomonadati</taxon>
        <taxon>Thermodesulfobacteriota</taxon>
        <taxon>Desulfovibrionia</taxon>
        <taxon>Desulfovibrionales</taxon>
        <taxon>Desulfovibrionaceae</taxon>
        <taxon>Desulfobaculum</taxon>
    </lineage>
</organism>
<comment type="caution">
    <text evidence="2">The sequence shown here is derived from an EMBL/GenBank/DDBJ whole genome shotgun (WGS) entry which is preliminary data.</text>
</comment>
<gene>
    <name evidence="2" type="ORF">GGQ74_002286</name>
</gene>
<dbReference type="EMBL" id="JAATJA010000002">
    <property type="protein sequence ID" value="NJB68613.1"/>
    <property type="molecule type" value="Genomic_DNA"/>
</dbReference>
<keyword evidence="1" id="KW-0175">Coiled coil</keyword>
<reference evidence="2 3" key="1">
    <citation type="submission" date="2020-03" db="EMBL/GenBank/DDBJ databases">
        <title>Genomic Encyclopedia of Type Strains, Phase IV (KMG-IV): sequencing the most valuable type-strain genomes for metagenomic binning, comparative biology and taxonomic classification.</title>
        <authorList>
            <person name="Goeker M."/>
        </authorList>
    </citation>
    <scope>NUCLEOTIDE SEQUENCE [LARGE SCALE GENOMIC DNA]</scope>
    <source>
        <strain evidence="2 3">DSM 24233</strain>
    </source>
</reference>
<dbReference type="Proteomes" id="UP000580856">
    <property type="component" value="Unassembled WGS sequence"/>
</dbReference>
<name>A0A846QQI5_9BACT</name>
<proteinExistence type="predicted"/>
<dbReference type="AlphaFoldDB" id="A0A846QQI5"/>
<feature type="coiled-coil region" evidence="1">
    <location>
        <begin position="32"/>
        <end position="66"/>
    </location>
</feature>